<accession>A0A382C2I8</accession>
<gene>
    <name evidence="1" type="ORF">METZ01_LOCUS172923</name>
</gene>
<evidence type="ECO:0000313" key="1">
    <source>
        <dbReference type="EMBL" id="SVB20069.1"/>
    </source>
</evidence>
<dbReference type="AlphaFoldDB" id="A0A382C2I8"/>
<dbReference type="EMBL" id="UINC01032425">
    <property type="protein sequence ID" value="SVB20069.1"/>
    <property type="molecule type" value="Genomic_DNA"/>
</dbReference>
<protein>
    <submittedName>
        <fullName evidence="1">Uncharacterized protein</fullName>
    </submittedName>
</protein>
<sequence>MSKLENMVTRQSLKHFPVSLVQNDCPSTEAR</sequence>
<reference evidence="1" key="1">
    <citation type="submission" date="2018-05" db="EMBL/GenBank/DDBJ databases">
        <authorList>
            <person name="Lanie J.A."/>
            <person name="Ng W.-L."/>
            <person name="Kazmierczak K.M."/>
            <person name="Andrzejewski T.M."/>
            <person name="Davidsen T.M."/>
            <person name="Wayne K.J."/>
            <person name="Tettelin H."/>
            <person name="Glass J.I."/>
            <person name="Rusch D."/>
            <person name="Podicherti R."/>
            <person name="Tsui H.-C.T."/>
            <person name="Winkler M.E."/>
        </authorList>
    </citation>
    <scope>NUCLEOTIDE SEQUENCE</scope>
</reference>
<name>A0A382C2I8_9ZZZZ</name>
<proteinExistence type="predicted"/>
<organism evidence="1">
    <name type="scientific">marine metagenome</name>
    <dbReference type="NCBI Taxonomy" id="408172"/>
    <lineage>
        <taxon>unclassified sequences</taxon>
        <taxon>metagenomes</taxon>
        <taxon>ecological metagenomes</taxon>
    </lineage>
</organism>